<dbReference type="AlphaFoldDB" id="A0AA38KML6"/>
<organism evidence="4 5">
    <name type="scientific">Taxus chinensis</name>
    <name type="common">Chinese yew</name>
    <name type="synonym">Taxus wallichiana var. chinensis</name>
    <dbReference type="NCBI Taxonomy" id="29808"/>
    <lineage>
        <taxon>Eukaryota</taxon>
        <taxon>Viridiplantae</taxon>
        <taxon>Streptophyta</taxon>
        <taxon>Embryophyta</taxon>
        <taxon>Tracheophyta</taxon>
        <taxon>Spermatophyta</taxon>
        <taxon>Pinopsida</taxon>
        <taxon>Pinidae</taxon>
        <taxon>Conifers II</taxon>
        <taxon>Cupressales</taxon>
        <taxon>Taxaceae</taxon>
        <taxon>Taxus</taxon>
    </lineage>
</organism>
<feature type="compositionally biased region" description="Polar residues" evidence="1">
    <location>
        <begin position="227"/>
        <end position="274"/>
    </location>
</feature>
<evidence type="ECO:0000313" key="5">
    <source>
        <dbReference type="Proteomes" id="UP000824469"/>
    </source>
</evidence>
<dbReference type="PANTHER" id="PTHR31105">
    <property type="entry name" value="EXTRA-LARGE G-PROTEIN-LIKE"/>
    <property type="match status" value="1"/>
</dbReference>
<feature type="compositionally biased region" description="Polar residues" evidence="1">
    <location>
        <begin position="165"/>
        <end position="174"/>
    </location>
</feature>
<keyword evidence="5" id="KW-1185">Reference proteome</keyword>
<dbReference type="EMBL" id="JAHRHJ020000007">
    <property type="protein sequence ID" value="KAH9308643.1"/>
    <property type="molecule type" value="Genomic_DNA"/>
</dbReference>
<sequence length="1220" mass="137415">MSKEIVAAQVRLVRCPKCGRLLPEIANIPVYQCGACQTTLQAKNRSGRRSASEIRETPAEAIHLPPEKREEQREEELVERLQGQRQRHNVDEFQSRQDNKQNWESDSSSSDDNRNGVGCSERVTVECFRGDEEEIDLAHFSNSRKLPLNHTAHGPRPPPNDRKTQLMSNTQNLLYHSHSERVEEKTEERSDGSSARHYHSSIDRLGNRASSSSSEELVQRVPRPRQGTRSSTHSKTLTNTVSNLTPPNALSNDLQNLQHANRGSVKHSSNSRHQSPVFLHEENTGAKTRSDGVVFRGLPGSGPNNGKVLCRPVDDYSTEWDYSTQIDSEVDMVPNHFDLQSAPKNMNSSSLKNQSMSTQLELQFQKRERNMYWQNHSHRKLQSQVREQNSESNPRTNKMDYLQINNSFQPSKHGQQSQGVKERWPRLSGNKPLESDISDFYMNSKGSLQFNGNYENGEVDYTGNLPQMHETEIQILQKRMELLKKLDELRDQLSMSCQVAYSSTVEAQHNIGTTIVTSETRPVVVERELSLKGHGGAFLPTANDVESQTWEDYLDGSQQSLGPMAYDPRIRSIPLGEQDRMHLEHDSLHGMMDEDNLSNGFASKHINPRAFGHMMSHALYVDKRNATPHRIPQMPHSGEQGLKPQFRTYHVPHRSMNEEQNSYTCSCCSRHFLQHAESCCSCPYQDRHPLHMRLHVSPTGFCHQQVHTATNHMHFNNSFPTRVGAQATMAHHHPHSYRDGSDIERSKSQESELFRYQEKNYAQEPAARIRRTLPCSPFAGGAPFVLCDNCLQLLLIPRNLFPTVKKKHKLRCGTCFSIFLLTIQFKQHGITVAKHTDYPSRYMQDSCSKVQHPEISVTSHATSSSSTIQNMPTNGTPHSHGNGYDIFVSKSHSANGKHDILQLAPVVQHKSLKSGSLSSESHLPVAIVVNRLQDFSIPDCDSSQKYSHEMRSCEARDNCAKAEASSVPDVASPMAGSPLHEHFGYSSPLEMINKFQPEKTTIASHQKTVDSGKSNHSDNTSARNHTKMDNKSDVSDSLPCIIATLETSKDVAEMEYQEDLSKESSRSWNTSIKGFLKKGFKDLKKGTQGLEAVRSNVFVNGRPITDNSVKKAEEHAGPIQPGHYWYDYQAGFWGLMAEPCLGIIPPFIEEFNYPMPCDCAGGKTRILVNGRELHQKDLDLLAGRGLPTTKDKSYHVEISGRIVDKATHTELKSLGKLAPT</sequence>
<dbReference type="Proteomes" id="UP000824469">
    <property type="component" value="Unassembled WGS sequence"/>
</dbReference>
<feature type="region of interest" description="Disordered" evidence="1">
    <location>
        <begin position="42"/>
        <end position="118"/>
    </location>
</feature>
<dbReference type="Pfam" id="PF11331">
    <property type="entry name" value="Zn_ribbon_12"/>
    <property type="match status" value="1"/>
</dbReference>
<feature type="compositionally biased region" description="Basic and acidic residues" evidence="1">
    <location>
        <begin position="1007"/>
        <end position="1016"/>
    </location>
</feature>
<dbReference type="InterPro" id="IPR021480">
    <property type="entry name" value="Zinc_ribbon_12"/>
</dbReference>
<evidence type="ECO:0000256" key="1">
    <source>
        <dbReference type="SAM" id="MobiDB-lite"/>
    </source>
</evidence>
<dbReference type="PANTHER" id="PTHR31105:SF42">
    <property type="entry name" value="OS02G0258300 PROTEIN"/>
    <property type="match status" value="1"/>
</dbReference>
<feature type="compositionally biased region" description="Basic and acidic residues" evidence="1">
    <location>
        <begin position="279"/>
        <end position="290"/>
    </location>
</feature>
<name>A0AA38KML6_TAXCH</name>
<evidence type="ECO:0000259" key="2">
    <source>
        <dbReference type="Pfam" id="PF11331"/>
    </source>
</evidence>
<protein>
    <recommendedName>
        <fullName evidence="6">Zinc-ribbon domain-containing protein</fullName>
    </recommendedName>
</protein>
<evidence type="ECO:0000313" key="4">
    <source>
        <dbReference type="EMBL" id="KAH9308643.1"/>
    </source>
</evidence>
<dbReference type="OMA" id="CDNCLQL"/>
<accession>A0AA38KML6</accession>
<feature type="domain" description="Enhanced disease resistance 4-like N-terminal" evidence="3">
    <location>
        <begin position="9"/>
        <end position="42"/>
    </location>
</feature>
<dbReference type="Pfam" id="PF22910">
    <property type="entry name" value="EDR4-like_1st"/>
    <property type="match status" value="1"/>
</dbReference>
<feature type="region of interest" description="Disordered" evidence="1">
    <location>
        <begin position="377"/>
        <end position="429"/>
    </location>
</feature>
<feature type="compositionally biased region" description="Basic and acidic residues" evidence="1">
    <location>
        <begin position="88"/>
        <end position="103"/>
    </location>
</feature>
<feature type="domain" description="Probable zinc-ribbon" evidence="2">
    <location>
        <begin position="779"/>
        <end position="822"/>
    </location>
</feature>
<feature type="compositionally biased region" description="Basic and acidic residues" evidence="1">
    <location>
        <begin position="177"/>
        <end position="191"/>
    </location>
</feature>
<comment type="caution">
    <text evidence="4">The sequence shown here is derived from an EMBL/GenBank/DDBJ whole genome shotgun (WGS) entry which is preliminary data.</text>
</comment>
<feature type="region of interest" description="Disordered" evidence="1">
    <location>
        <begin position="139"/>
        <end position="306"/>
    </location>
</feature>
<evidence type="ECO:0008006" key="6">
    <source>
        <dbReference type="Google" id="ProtNLM"/>
    </source>
</evidence>
<dbReference type="InterPro" id="IPR055126">
    <property type="entry name" value="EDR4-like_N"/>
</dbReference>
<gene>
    <name evidence="4" type="ORF">KI387_036554</name>
</gene>
<feature type="region of interest" description="Disordered" evidence="1">
    <location>
        <begin position="1004"/>
        <end position="1034"/>
    </location>
</feature>
<dbReference type="GO" id="GO:1900150">
    <property type="term" value="P:regulation of defense response to fungus"/>
    <property type="evidence" value="ECO:0007669"/>
    <property type="project" value="InterPro"/>
</dbReference>
<reference evidence="4 5" key="1">
    <citation type="journal article" date="2021" name="Nat. Plants">
        <title>The Taxus genome provides insights into paclitaxel biosynthesis.</title>
        <authorList>
            <person name="Xiong X."/>
            <person name="Gou J."/>
            <person name="Liao Q."/>
            <person name="Li Y."/>
            <person name="Zhou Q."/>
            <person name="Bi G."/>
            <person name="Li C."/>
            <person name="Du R."/>
            <person name="Wang X."/>
            <person name="Sun T."/>
            <person name="Guo L."/>
            <person name="Liang H."/>
            <person name="Lu P."/>
            <person name="Wu Y."/>
            <person name="Zhang Z."/>
            <person name="Ro D.K."/>
            <person name="Shang Y."/>
            <person name="Huang S."/>
            <person name="Yan J."/>
        </authorList>
    </citation>
    <scope>NUCLEOTIDE SEQUENCE [LARGE SCALE GENOMIC DNA]</scope>
    <source>
        <strain evidence="4">Ta-2019</strain>
    </source>
</reference>
<feature type="non-terminal residue" evidence="4">
    <location>
        <position position="1"/>
    </location>
</feature>
<proteinExistence type="predicted"/>
<evidence type="ECO:0000259" key="3">
    <source>
        <dbReference type="Pfam" id="PF22910"/>
    </source>
</evidence>
<feature type="compositionally biased region" description="Polar residues" evidence="1">
    <location>
        <begin position="382"/>
        <end position="396"/>
    </location>
</feature>
<dbReference type="InterPro" id="IPR040244">
    <property type="entry name" value="EDR4-like"/>
</dbReference>
<feature type="compositionally biased region" description="Polar residues" evidence="1">
    <location>
        <begin position="403"/>
        <end position="419"/>
    </location>
</feature>